<proteinExistence type="predicted"/>
<keyword evidence="1" id="KW-0677">Repeat</keyword>
<dbReference type="Gene3D" id="3.40.50.300">
    <property type="entry name" value="P-loop containing nucleotide triphosphate hydrolases"/>
    <property type="match status" value="1"/>
</dbReference>
<protein>
    <recommendedName>
        <fullName evidence="3">COR domain-containing protein</fullName>
    </recommendedName>
</protein>
<dbReference type="AlphaFoldDB" id="A0A2B4RC09"/>
<evidence type="ECO:0000259" key="3">
    <source>
        <dbReference type="Pfam" id="PF16095"/>
    </source>
</evidence>
<feature type="compositionally biased region" description="Polar residues" evidence="2">
    <location>
        <begin position="45"/>
        <end position="61"/>
    </location>
</feature>
<accession>A0A2B4RC09</accession>
<evidence type="ECO:0000313" key="5">
    <source>
        <dbReference type="Proteomes" id="UP000225706"/>
    </source>
</evidence>
<sequence>MPIDSKSQQHDVHGFPFSGCPCKSLRTSCKKVLTEKPATNKRKNGVSTTNTKKQKPEATNKTNHKEKKASPKKVPMEKAGANKRKNVTKEGRENEDGPKAKKRREALPKQCPLTSEESEESVNTNSIPPYVLARGLVALAAYKRALEKGKTYDRRIKIVLIGQDRSGKTSLRRYLVGETFNEQEPSTDGIEMIPSIKNAETGAWKNPADLKTTSAFHHKFAEVVTEKISSSSKTSAQLFIEERRETQKVTQETPSKLLIHETSELVLSESIGMSDLTQELCSPAQCRVRTHNNDEVVVESPLDEDTNLDHMMRWLDLVHSLASRKVQKKSESWRDIFPSNAPPASLPPVVLVGTHANDVTNPREKMDFVFKTICDKASLATGKHISQESFFIDNSNPNREDDPQIVSFRKELLDLSERMPHINNEIPLQWLRIEEKIHQMVTDSQVRYVRKKSFKEDIAEGICQFNSMDDVEELLHFLQARGSVIYQDLRENPDGLVVLDPQWLIRVLSEIIMVSPPWKNDPSIQKDYKFLERRGLLSQQLLNRAFQNLKLEDIMDPLIHIMKKFVVICDSKNCNGEEYPYFVPCMLRLPMKNTRGTKVQNGPLPVFLKSDTKYIPSGLFCRLVVLFWDWTSKLYPHCKAPAFYANAARFQVSKDYHLTLKCYRTVIKLAIWTTCDSDRKEEQSLCEKLLRQVIVVLSSFS</sequence>
<dbReference type="SUPFAM" id="SSF52540">
    <property type="entry name" value="P-loop containing nucleoside triphosphate hydrolases"/>
    <property type="match status" value="1"/>
</dbReference>
<evidence type="ECO:0000256" key="2">
    <source>
        <dbReference type="SAM" id="MobiDB-lite"/>
    </source>
</evidence>
<dbReference type="Pfam" id="PF16095">
    <property type="entry name" value="COR-A"/>
    <property type="match status" value="1"/>
</dbReference>
<feature type="compositionally biased region" description="Basic residues" evidence="2">
    <location>
        <begin position="62"/>
        <end position="71"/>
    </location>
</feature>
<organism evidence="4 5">
    <name type="scientific">Stylophora pistillata</name>
    <name type="common">Smooth cauliflower coral</name>
    <dbReference type="NCBI Taxonomy" id="50429"/>
    <lineage>
        <taxon>Eukaryota</taxon>
        <taxon>Metazoa</taxon>
        <taxon>Cnidaria</taxon>
        <taxon>Anthozoa</taxon>
        <taxon>Hexacorallia</taxon>
        <taxon>Scleractinia</taxon>
        <taxon>Astrocoeniina</taxon>
        <taxon>Pocilloporidae</taxon>
        <taxon>Stylophora</taxon>
    </lineage>
</organism>
<name>A0A2B4RC09_STYPI</name>
<dbReference type="InterPro" id="IPR027417">
    <property type="entry name" value="P-loop_NTPase"/>
</dbReference>
<gene>
    <name evidence="4" type="ORF">AWC38_SpisGene21980</name>
</gene>
<feature type="region of interest" description="Disordered" evidence="2">
    <location>
        <begin position="1"/>
        <end position="122"/>
    </location>
</feature>
<dbReference type="Gene3D" id="1.10.10.10">
    <property type="entry name" value="Winged helix-like DNA-binding domain superfamily/Winged helix DNA-binding domain"/>
    <property type="match status" value="1"/>
</dbReference>
<dbReference type="Proteomes" id="UP000225706">
    <property type="component" value="Unassembled WGS sequence"/>
</dbReference>
<dbReference type="InterPro" id="IPR036388">
    <property type="entry name" value="WH-like_DNA-bd_sf"/>
</dbReference>
<dbReference type="InterPro" id="IPR032171">
    <property type="entry name" value="COR-A"/>
</dbReference>
<dbReference type="EMBL" id="LSMT01000873">
    <property type="protein sequence ID" value="PFX13907.1"/>
    <property type="molecule type" value="Genomic_DNA"/>
</dbReference>
<feature type="domain" description="COR" evidence="3">
    <location>
        <begin position="427"/>
        <end position="587"/>
    </location>
</feature>
<comment type="caution">
    <text evidence="4">The sequence shown here is derived from an EMBL/GenBank/DDBJ whole genome shotgun (WGS) entry which is preliminary data.</text>
</comment>
<reference evidence="5" key="1">
    <citation type="journal article" date="2017" name="bioRxiv">
        <title>Comparative analysis of the genomes of Stylophora pistillata and Acropora digitifera provides evidence for extensive differences between species of corals.</title>
        <authorList>
            <person name="Voolstra C.R."/>
            <person name="Li Y."/>
            <person name="Liew Y.J."/>
            <person name="Baumgarten S."/>
            <person name="Zoccola D."/>
            <person name="Flot J.-F."/>
            <person name="Tambutte S."/>
            <person name="Allemand D."/>
            <person name="Aranda M."/>
        </authorList>
    </citation>
    <scope>NUCLEOTIDE SEQUENCE [LARGE SCALE GENOMIC DNA]</scope>
</reference>
<evidence type="ECO:0000256" key="1">
    <source>
        <dbReference type="ARBA" id="ARBA00022737"/>
    </source>
</evidence>
<feature type="compositionally biased region" description="Basic and acidic residues" evidence="2">
    <location>
        <begin position="87"/>
        <end position="99"/>
    </location>
</feature>
<dbReference type="PANTHER" id="PTHR47508:SF1">
    <property type="entry name" value="NON-SPECIFIC SERINE_THREONINE PROTEIN KINASE"/>
    <property type="match status" value="1"/>
</dbReference>
<evidence type="ECO:0000313" key="4">
    <source>
        <dbReference type="EMBL" id="PFX13907.1"/>
    </source>
</evidence>
<keyword evidence="5" id="KW-1185">Reference proteome</keyword>
<dbReference type="PANTHER" id="PTHR47508">
    <property type="entry name" value="SAM DOMAIN-CONTAINING PROTEIN-RELATED"/>
    <property type="match status" value="1"/>
</dbReference>
<dbReference type="OrthoDB" id="5988114at2759"/>